<dbReference type="AlphaFoldDB" id="A0A1C7M5S9"/>
<accession>A0A1C7M5S9</accession>
<dbReference type="EMBL" id="LUGG01000009">
    <property type="protein sequence ID" value="OBZ72315.1"/>
    <property type="molecule type" value="Genomic_DNA"/>
</dbReference>
<organism evidence="1 2">
    <name type="scientific">Grifola frondosa</name>
    <name type="common">Maitake</name>
    <name type="synonym">Polyporus frondosus</name>
    <dbReference type="NCBI Taxonomy" id="5627"/>
    <lineage>
        <taxon>Eukaryota</taxon>
        <taxon>Fungi</taxon>
        <taxon>Dikarya</taxon>
        <taxon>Basidiomycota</taxon>
        <taxon>Agaricomycotina</taxon>
        <taxon>Agaricomycetes</taxon>
        <taxon>Polyporales</taxon>
        <taxon>Grifolaceae</taxon>
        <taxon>Grifola</taxon>
    </lineage>
</organism>
<evidence type="ECO:0008006" key="3">
    <source>
        <dbReference type="Google" id="ProtNLM"/>
    </source>
</evidence>
<dbReference type="Proteomes" id="UP000092993">
    <property type="component" value="Unassembled WGS sequence"/>
</dbReference>
<evidence type="ECO:0000313" key="2">
    <source>
        <dbReference type="Proteomes" id="UP000092993"/>
    </source>
</evidence>
<dbReference type="SUPFAM" id="SSF52047">
    <property type="entry name" value="RNI-like"/>
    <property type="match status" value="1"/>
</dbReference>
<evidence type="ECO:0000313" key="1">
    <source>
        <dbReference type="EMBL" id="OBZ72315.1"/>
    </source>
</evidence>
<sequence length="377" mass="42650">MLGFPQGRYTISERVVIPDRPTFDLFVKHVSQKPGMERYLESVHELVVRDSTDKPYGYLVQYVFVGHMTHLKCLGFNGLRWRESPPTPTFHPFLSEFKNLTVLALWDCTFTNLGELQRLILSSRSLVELNIGRLTLHTPARGARYASLPKASPTLKIVRLTEICNDVFINLSQWMAQVISQSVETYEFHPPPDPTADWRPSAENVLKALGGSLKNLIIPAVDQPVNGFSLAHNVNLESLTISVDYLGKQSPWITIANTLLSITGPPLINSLRLQLWCIDGNINGLPWDRLDYTGMTALQEILEREDFKGLTEVMALIAVPEHLQIRLETVLEEIEHHIPRLTRRGILKLEVVPILSATQGDEQLRISTLPWPWCPPS</sequence>
<gene>
    <name evidence="1" type="ORF">A0H81_07527</name>
</gene>
<comment type="caution">
    <text evidence="1">The sequence shown here is derived from an EMBL/GenBank/DDBJ whole genome shotgun (WGS) entry which is preliminary data.</text>
</comment>
<reference evidence="1 2" key="1">
    <citation type="submission" date="2016-03" db="EMBL/GenBank/DDBJ databases">
        <title>Whole genome sequencing of Grifola frondosa 9006-11.</title>
        <authorList>
            <person name="Min B."/>
            <person name="Park H."/>
            <person name="Kim J.-G."/>
            <person name="Cho H."/>
            <person name="Oh Y.-L."/>
            <person name="Kong W.-S."/>
            <person name="Choi I.-G."/>
        </authorList>
    </citation>
    <scope>NUCLEOTIDE SEQUENCE [LARGE SCALE GENOMIC DNA]</scope>
    <source>
        <strain evidence="1 2">9006-11</strain>
    </source>
</reference>
<keyword evidence="2" id="KW-1185">Reference proteome</keyword>
<name>A0A1C7M5S9_GRIFR</name>
<protein>
    <recommendedName>
        <fullName evidence="3">F-box domain-containing protein</fullName>
    </recommendedName>
</protein>
<proteinExistence type="predicted"/>
<dbReference type="OMA" id="QSPWITI"/>